<organism evidence="2 3">
    <name type="scientific">Siminovitchia terrae</name>
    <name type="common">Bacillus terrae</name>
    <dbReference type="NCBI Taxonomy" id="1914933"/>
    <lineage>
        <taxon>Bacteria</taxon>
        <taxon>Bacillati</taxon>
        <taxon>Bacillota</taxon>
        <taxon>Bacilli</taxon>
        <taxon>Bacillales</taxon>
        <taxon>Bacillaceae</taxon>
        <taxon>Siminovitchia</taxon>
    </lineage>
</organism>
<dbReference type="Proteomes" id="UP000287296">
    <property type="component" value="Unassembled WGS sequence"/>
</dbReference>
<evidence type="ECO:0000256" key="1">
    <source>
        <dbReference type="SAM" id="Phobius"/>
    </source>
</evidence>
<sequence length="59" mass="6732">MILTSIALTISFLMALYLFCYSYIEAIRISNSDEKVEAGTFIFMSCMAFVFSGFTYVFI</sequence>
<dbReference type="EMBL" id="QYTW02000015">
    <property type="protein sequence ID" value="RST58983.1"/>
    <property type="molecule type" value="Genomic_DNA"/>
</dbReference>
<feature type="transmembrane region" description="Helical" evidence="1">
    <location>
        <begin position="6"/>
        <end position="24"/>
    </location>
</feature>
<gene>
    <name evidence="2" type="ORF">D5F11_014580</name>
</gene>
<keyword evidence="1" id="KW-0812">Transmembrane</keyword>
<comment type="caution">
    <text evidence="2">The sequence shown here is derived from an EMBL/GenBank/DDBJ whole genome shotgun (WGS) entry which is preliminary data.</text>
</comment>
<dbReference type="OrthoDB" id="2939462at2"/>
<evidence type="ECO:0000313" key="2">
    <source>
        <dbReference type="EMBL" id="RST58983.1"/>
    </source>
</evidence>
<proteinExistence type="predicted"/>
<name>A0A429X703_SIMTE</name>
<keyword evidence="1" id="KW-0472">Membrane</keyword>
<reference evidence="2 3" key="1">
    <citation type="submission" date="2018-12" db="EMBL/GenBank/DDBJ databases">
        <authorList>
            <person name="Sun L."/>
            <person name="Chen Z."/>
        </authorList>
    </citation>
    <scope>NUCLEOTIDE SEQUENCE [LARGE SCALE GENOMIC DNA]</scope>
    <source>
        <strain evidence="2 3">LMG 29736</strain>
    </source>
</reference>
<protein>
    <submittedName>
        <fullName evidence="2">Uncharacterized protein</fullName>
    </submittedName>
</protein>
<accession>A0A429X703</accession>
<keyword evidence="1" id="KW-1133">Transmembrane helix</keyword>
<dbReference type="AlphaFoldDB" id="A0A429X703"/>
<feature type="transmembrane region" description="Helical" evidence="1">
    <location>
        <begin position="36"/>
        <end position="58"/>
    </location>
</feature>
<evidence type="ECO:0000313" key="3">
    <source>
        <dbReference type="Proteomes" id="UP000287296"/>
    </source>
</evidence>